<reference evidence="4" key="1">
    <citation type="submission" date="2022-01" db="EMBL/GenBank/DDBJ databases">
        <authorList>
            <person name="King R."/>
        </authorList>
    </citation>
    <scope>NUCLEOTIDE SEQUENCE</scope>
</reference>
<comment type="caution">
    <text evidence="1">Lacks conserved residue(s) required for the propagation of feature annotation.</text>
</comment>
<evidence type="ECO:0000256" key="2">
    <source>
        <dbReference type="SAM" id="SignalP"/>
    </source>
</evidence>
<keyword evidence="2" id="KW-0732">Signal</keyword>
<sequence>MKVIFLILFCSSITAYGEITKCSQAESNVCGKNAECHDEKDDLLYQRHNGPYCKCLPGIIGMPPNCKEPCSSHSNCKKDEYCDANGSGDCVKGCRDSRSCKTDEFCDHLSKKCMDGCSNDKSCEDHQFCDFTTNKCTKGCTNSNHCSDDEYCDLTNNVFPGKCLKICIYFSCGINENCAAKDQIRFCSCIDGFEYVNTQGCQKKPNIIENRDFKGSSSNSSVPLEKLLNVEDSMKMITTTKAPEVKRRKFTG</sequence>
<name>A0A9N9S8Y4_9DIPT</name>
<feature type="domain" description="EGF-like" evidence="3">
    <location>
        <begin position="18"/>
        <end position="67"/>
    </location>
</feature>
<gene>
    <name evidence="4" type="ORF">CHIRRI_LOCUS13281</name>
</gene>
<dbReference type="EMBL" id="OU895880">
    <property type="protein sequence ID" value="CAG9810468.1"/>
    <property type="molecule type" value="Genomic_DNA"/>
</dbReference>
<organism evidence="4 5">
    <name type="scientific">Chironomus riparius</name>
    <dbReference type="NCBI Taxonomy" id="315576"/>
    <lineage>
        <taxon>Eukaryota</taxon>
        <taxon>Metazoa</taxon>
        <taxon>Ecdysozoa</taxon>
        <taxon>Arthropoda</taxon>
        <taxon>Hexapoda</taxon>
        <taxon>Insecta</taxon>
        <taxon>Pterygota</taxon>
        <taxon>Neoptera</taxon>
        <taxon>Endopterygota</taxon>
        <taxon>Diptera</taxon>
        <taxon>Nematocera</taxon>
        <taxon>Chironomoidea</taxon>
        <taxon>Chironomidae</taxon>
        <taxon>Chironominae</taxon>
        <taxon>Chironomus</taxon>
    </lineage>
</organism>
<protein>
    <recommendedName>
        <fullName evidence="3">EGF-like domain-containing protein</fullName>
    </recommendedName>
</protein>
<dbReference type="AlphaFoldDB" id="A0A9N9S8Y4"/>
<feature type="signal peptide" evidence="2">
    <location>
        <begin position="1"/>
        <end position="17"/>
    </location>
</feature>
<feature type="chain" id="PRO_5040324676" description="EGF-like domain-containing protein" evidence="2">
    <location>
        <begin position="18"/>
        <end position="252"/>
    </location>
</feature>
<dbReference type="Proteomes" id="UP001153620">
    <property type="component" value="Chromosome 4"/>
</dbReference>
<accession>A0A9N9S8Y4</accession>
<evidence type="ECO:0000256" key="1">
    <source>
        <dbReference type="PROSITE-ProRule" id="PRU00076"/>
    </source>
</evidence>
<dbReference type="InterPro" id="IPR000742">
    <property type="entry name" value="EGF"/>
</dbReference>
<reference evidence="4" key="2">
    <citation type="submission" date="2022-10" db="EMBL/GenBank/DDBJ databases">
        <authorList>
            <consortium name="ENA_rothamsted_submissions"/>
            <consortium name="culmorum"/>
            <person name="King R."/>
        </authorList>
    </citation>
    <scope>NUCLEOTIDE SEQUENCE</scope>
</reference>
<evidence type="ECO:0000259" key="3">
    <source>
        <dbReference type="PROSITE" id="PS50026"/>
    </source>
</evidence>
<dbReference type="PROSITE" id="PS50026">
    <property type="entry name" value="EGF_3"/>
    <property type="match status" value="1"/>
</dbReference>
<keyword evidence="1" id="KW-0245">EGF-like domain</keyword>
<evidence type="ECO:0000313" key="5">
    <source>
        <dbReference type="Proteomes" id="UP001153620"/>
    </source>
</evidence>
<proteinExistence type="predicted"/>
<evidence type="ECO:0000313" key="4">
    <source>
        <dbReference type="EMBL" id="CAG9810468.1"/>
    </source>
</evidence>
<keyword evidence="5" id="KW-1185">Reference proteome</keyword>